<dbReference type="NCBIfam" id="TIGR04056">
    <property type="entry name" value="OMP_RagA_SusC"/>
    <property type="match status" value="1"/>
</dbReference>
<keyword evidence="2 8" id="KW-0813">Transport</keyword>
<dbReference type="InterPro" id="IPR036942">
    <property type="entry name" value="Beta-barrel_TonB_sf"/>
</dbReference>
<dbReference type="GO" id="GO:0044718">
    <property type="term" value="P:siderophore transmembrane transport"/>
    <property type="evidence" value="ECO:0007669"/>
    <property type="project" value="TreeGrafter"/>
</dbReference>
<dbReference type="EMBL" id="BMIB01000003">
    <property type="protein sequence ID" value="GGH69632.1"/>
    <property type="molecule type" value="Genomic_DNA"/>
</dbReference>
<evidence type="ECO:0000313" key="12">
    <source>
        <dbReference type="Proteomes" id="UP000627292"/>
    </source>
</evidence>
<dbReference type="Pfam" id="PF13620">
    <property type="entry name" value="CarboxypepD_reg"/>
    <property type="match status" value="1"/>
</dbReference>
<evidence type="ECO:0000256" key="3">
    <source>
        <dbReference type="ARBA" id="ARBA00022452"/>
    </source>
</evidence>
<accession>A0A917IZP7</accession>
<feature type="compositionally biased region" description="Low complexity" evidence="9">
    <location>
        <begin position="16"/>
        <end position="28"/>
    </location>
</feature>
<keyword evidence="3 8" id="KW-1134">Transmembrane beta strand</keyword>
<evidence type="ECO:0000256" key="5">
    <source>
        <dbReference type="ARBA" id="ARBA00022729"/>
    </source>
</evidence>
<keyword evidence="6 8" id="KW-0472">Membrane</keyword>
<evidence type="ECO:0000256" key="9">
    <source>
        <dbReference type="SAM" id="MobiDB-lite"/>
    </source>
</evidence>
<dbReference type="SUPFAM" id="SSF56935">
    <property type="entry name" value="Porins"/>
    <property type="match status" value="1"/>
</dbReference>
<reference evidence="11" key="1">
    <citation type="journal article" date="2014" name="Int. J. Syst. Evol. Microbiol.">
        <title>Complete genome sequence of Corynebacterium casei LMG S-19264T (=DSM 44701T), isolated from a smear-ripened cheese.</title>
        <authorList>
            <consortium name="US DOE Joint Genome Institute (JGI-PGF)"/>
            <person name="Walter F."/>
            <person name="Albersmeier A."/>
            <person name="Kalinowski J."/>
            <person name="Ruckert C."/>
        </authorList>
    </citation>
    <scope>NUCLEOTIDE SEQUENCE</scope>
    <source>
        <strain evidence="11">CGMCC 1.15290</strain>
    </source>
</reference>
<sequence length="1044" mass="115743">MAMPALSLSQEKKESASAGTASGTITGTIKDEKGTPLENAVVEAKGSKVRTMTLTDGSFRMDVPAGVTALVVSHVGMLNQDIKLEGKKIVDIVMHPAGANLNDVIVVGYNQGTRKRDNPFATAQIKGEEIQDIPAPNIAGALRGRIVGVSVNTTSGRPGSSISLNIRNSAISGAAGSYSATTEPLYVIDNIIVEKSVFDALDPTMIEELTILKDAAAAMYGASGAKGVILISTKRGKSGPTKFSYSGFAGVNQATRMPEMLSAYDLAVAVNQANRYTYKQENDDNVVFSDSAMNALKSIHYKPWIDELWQSSLTQRHSLNISGGSDKVTFAIGGGYQNQNGNYANIRNDRYTLRSNLSAKIGKGFRTELNFNVDNNVKKSKNPKNANDQEFLDLVYQMPRWVPYTISGAYVNPMTGKDKYENMHPGAMVASGFYDNESGRAYGINAALIYQPEAGWLKGLTFRVQAAQTGGNSTGANFRPGYDLVRFDMANYVLYKGTIRDTVAINGAANARLGRSQSQSSGYRIFATLQYQKSIAEHRFSVMATGEQAASNTSSQSQEWQTQNMLGYDEPWAFGTANPPSAKLGESYKRSFLTNFSYSFRGKYSITGITRFDASSNFAKGKIWGVAPTIGLGWIVSDEPFFRNNVRFVDYFKIRSSIGLTGDDRIDARLWQERFKVNNQSYLWSGPDLVAGLQQQIIPNPDITWERKRTVNLGFELGLLDNRLNLGVEFFQNYGYDMFDKGNDKNFPMYAGFTAPVVNYMQRYNWGSEYTISYNQPFRNDWNLRASVNFGFGNSRITKMFINSNNLWINYPDDWQYQLGTDPLTYNGGNFGLISEGMFRTQQEVDAYLAKNPGYTIYTRIPQPGWLYYKDVNGDGAITAADKTVMFKRTDPKVATNGQVSVSHKSFALNVNIAAKFGGKEFYDGRIRKEQPTAYTNVSTMWKNQWTPDNPNGRFPRGDDPSLDVESDFWAVDGTMIRINDMTLSYQLPEKVTKKAGLSGARLVLTGNNLWVIKNPLPYKDPYSSYIYDYPTLRTLSVGLNLNL</sequence>
<evidence type="ECO:0000313" key="11">
    <source>
        <dbReference type="EMBL" id="GGH69632.1"/>
    </source>
</evidence>
<keyword evidence="7 8" id="KW-0998">Cell outer membrane</keyword>
<keyword evidence="12" id="KW-1185">Reference proteome</keyword>
<protein>
    <submittedName>
        <fullName evidence="11">SusC/RagA family TonB-linked outer membrane protein</fullName>
    </submittedName>
</protein>
<evidence type="ECO:0000259" key="10">
    <source>
        <dbReference type="Pfam" id="PF07715"/>
    </source>
</evidence>
<dbReference type="PANTHER" id="PTHR30069:SF29">
    <property type="entry name" value="HEMOGLOBIN AND HEMOGLOBIN-HAPTOGLOBIN-BINDING PROTEIN 1-RELATED"/>
    <property type="match status" value="1"/>
</dbReference>
<dbReference type="GO" id="GO:0015344">
    <property type="term" value="F:siderophore uptake transmembrane transporter activity"/>
    <property type="evidence" value="ECO:0007669"/>
    <property type="project" value="TreeGrafter"/>
</dbReference>
<reference evidence="11" key="2">
    <citation type="submission" date="2020-09" db="EMBL/GenBank/DDBJ databases">
        <authorList>
            <person name="Sun Q."/>
            <person name="Zhou Y."/>
        </authorList>
    </citation>
    <scope>NUCLEOTIDE SEQUENCE</scope>
    <source>
        <strain evidence="11">CGMCC 1.15290</strain>
    </source>
</reference>
<keyword evidence="5" id="KW-0732">Signal</keyword>
<dbReference type="Pfam" id="PF07715">
    <property type="entry name" value="Plug"/>
    <property type="match status" value="1"/>
</dbReference>
<gene>
    <name evidence="11" type="ORF">GCM10011379_27130</name>
</gene>
<dbReference type="GO" id="GO:0009279">
    <property type="term" value="C:cell outer membrane"/>
    <property type="evidence" value="ECO:0007669"/>
    <property type="project" value="UniProtKB-SubCell"/>
</dbReference>
<keyword evidence="4 8" id="KW-0812">Transmembrane</keyword>
<evidence type="ECO:0000256" key="6">
    <source>
        <dbReference type="ARBA" id="ARBA00023136"/>
    </source>
</evidence>
<evidence type="ECO:0000256" key="8">
    <source>
        <dbReference type="PROSITE-ProRule" id="PRU01360"/>
    </source>
</evidence>
<name>A0A917IZP7_9BACT</name>
<dbReference type="InterPro" id="IPR008969">
    <property type="entry name" value="CarboxyPept-like_regulatory"/>
</dbReference>
<dbReference type="InterPro" id="IPR037066">
    <property type="entry name" value="Plug_dom_sf"/>
</dbReference>
<dbReference type="SUPFAM" id="SSF49464">
    <property type="entry name" value="Carboxypeptidase regulatory domain-like"/>
    <property type="match status" value="1"/>
</dbReference>
<dbReference type="InterPro" id="IPR023996">
    <property type="entry name" value="TonB-dep_OMP_SusC/RagA"/>
</dbReference>
<comment type="subcellular location">
    <subcellularLocation>
        <location evidence="1 8">Cell outer membrane</location>
        <topology evidence="1 8">Multi-pass membrane protein</topology>
    </subcellularLocation>
</comment>
<feature type="domain" description="TonB-dependent receptor plug" evidence="10">
    <location>
        <begin position="115"/>
        <end position="228"/>
    </location>
</feature>
<evidence type="ECO:0000256" key="7">
    <source>
        <dbReference type="ARBA" id="ARBA00023237"/>
    </source>
</evidence>
<dbReference type="Gene3D" id="2.40.170.20">
    <property type="entry name" value="TonB-dependent receptor, beta-barrel domain"/>
    <property type="match status" value="1"/>
</dbReference>
<dbReference type="InterPro" id="IPR039426">
    <property type="entry name" value="TonB-dep_rcpt-like"/>
</dbReference>
<dbReference type="Gene3D" id="2.60.40.1120">
    <property type="entry name" value="Carboxypeptidase-like, regulatory domain"/>
    <property type="match status" value="1"/>
</dbReference>
<dbReference type="AlphaFoldDB" id="A0A917IZP7"/>
<evidence type="ECO:0000256" key="4">
    <source>
        <dbReference type="ARBA" id="ARBA00022692"/>
    </source>
</evidence>
<evidence type="ECO:0000256" key="2">
    <source>
        <dbReference type="ARBA" id="ARBA00022448"/>
    </source>
</evidence>
<dbReference type="InterPro" id="IPR012910">
    <property type="entry name" value="Plug_dom"/>
</dbReference>
<comment type="caution">
    <text evidence="11">The sequence shown here is derived from an EMBL/GenBank/DDBJ whole genome shotgun (WGS) entry which is preliminary data.</text>
</comment>
<organism evidence="11 12">
    <name type="scientific">Filimonas zeae</name>
    <dbReference type="NCBI Taxonomy" id="1737353"/>
    <lineage>
        <taxon>Bacteria</taxon>
        <taxon>Pseudomonadati</taxon>
        <taxon>Bacteroidota</taxon>
        <taxon>Chitinophagia</taxon>
        <taxon>Chitinophagales</taxon>
        <taxon>Chitinophagaceae</taxon>
        <taxon>Filimonas</taxon>
    </lineage>
</organism>
<dbReference type="Proteomes" id="UP000627292">
    <property type="component" value="Unassembled WGS sequence"/>
</dbReference>
<evidence type="ECO:0000256" key="1">
    <source>
        <dbReference type="ARBA" id="ARBA00004571"/>
    </source>
</evidence>
<comment type="similarity">
    <text evidence="8">Belongs to the TonB-dependent receptor family.</text>
</comment>
<dbReference type="PANTHER" id="PTHR30069">
    <property type="entry name" value="TONB-DEPENDENT OUTER MEMBRANE RECEPTOR"/>
    <property type="match status" value="1"/>
</dbReference>
<proteinExistence type="inferred from homology"/>
<dbReference type="PROSITE" id="PS52016">
    <property type="entry name" value="TONB_DEPENDENT_REC_3"/>
    <property type="match status" value="1"/>
</dbReference>
<feature type="region of interest" description="Disordered" evidence="9">
    <location>
        <begin position="1"/>
        <end position="32"/>
    </location>
</feature>
<dbReference type="Gene3D" id="2.170.130.10">
    <property type="entry name" value="TonB-dependent receptor, plug domain"/>
    <property type="match status" value="1"/>
</dbReference>